<name>A0A843WD94_COLES</name>
<proteinExistence type="predicted"/>
<evidence type="ECO:0000313" key="2">
    <source>
        <dbReference type="EMBL" id="MQM05776.1"/>
    </source>
</evidence>
<dbReference type="InterPro" id="IPR053151">
    <property type="entry name" value="RNase_H-like"/>
</dbReference>
<dbReference type="AlphaFoldDB" id="A0A843WD94"/>
<gene>
    <name evidence="2" type="ORF">Taro_038589</name>
</gene>
<dbReference type="InterPro" id="IPR002156">
    <property type="entry name" value="RNaseH_domain"/>
</dbReference>
<accession>A0A843WD94</accession>
<organism evidence="2 3">
    <name type="scientific">Colocasia esculenta</name>
    <name type="common">Wild taro</name>
    <name type="synonym">Arum esculentum</name>
    <dbReference type="NCBI Taxonomy" id="4460"/>
    <lineage>
        <taxon>Eukaryota</taxon>
        <taxon>Viridiplantae</taxon>
        <taxon>Streptophyta</taxon>
        <taxon>Embryophyta</taxon>
        <taxon>Tracheophyta</taxon>
        <taxon>Spermatophyta</taxon>
        <taxon>Magnoliopsida</taxon>
        <taxon>Liliopsida</taxon>
        <taxon>Araceae</taxon>
        <taxon>Aroideae</taxon>
        <taxon>Colocasieae</taxon>
        <taxon>Colocasia</taxon>
    </lineage>
</organism>
<protein>
    <recommendedName>
        <fullName evidence="1">RNase H type-1 domain-containing protein</fullName>
    </recommendedName>
</protein>
<evidence type="ECO:0000313" key="3">
    <source>
        <dbReference type="Proteomes" id="UP000652761"/>
    </source>
</evidence>
<dbReference type="PANTHER" id="PTHR47723">
    <property type="entry name" value="OS05G0353850 PROTEIN"/>
    <property type="match status" value="1"/>
</dbReference>
<dbReference type="Pfam" id="PF13456">
    <property type="entry name" value="RVT_3"/>
    <property type="match status" value="1"/>
</dbReference>
<dbReference type="Proteomes" id="UP000652761">
    <property type="component" value="Unassembled WGS sequence"/>
</dbReference>
<keyword evidence="3" id="KW-1185">Reference proteome</keyword>
<dbReference type="GO" id="GO:0004523">
    <property type="term" value="F:RNA-DNA hybrid ribonuclease activity"/>
    <property type="evidence" value="ECO:0007669"/>
    <property type="project" value="InterPro"/>
</dbReference>
<reference evidence="2" key="1">
    <citation type="submission" date="2017-07" db="EMBL/GenBank/DDBJ databases">
        <title>Taro Niue Genome Assembly and Annotation.</title>
        <authorList>
            <person name="Atibalentja N."/>
            <person name="Keating K."/>
            <person name="Fields C.J."/>
        </authorList>
    </citation>
    <scope>NUCLEOTIDE SEQUENCE</scope>
    <source>
        <strain evidence="2">Niue_2</strain>
        <tissue evidence="2">Leaf</tissue>
    </source>
</reference>
<feature type="domain" description="RNase H type-1" evidence="1">
    <location>
        <begin position="27"/>
        <end position="90"/>
    </location>
</feature>
<comment type="caution">
    <text evidence="2">The sequence shown here is derived from an EMBL/GenBank/DDBJ whole genome shotgun (WGS) entry which is preliminary data.</text>
</comment>
<sequence>MLSIRAISLAFKLQKLSLPWLTALRQMTSGDTGGEGILHDHKGNMSCAFTKAYHGLNLSLAAEVLALKDGLSICCSKGLSEVMVETDSLNLL</sequence>
<evidence type="ECO:0000259" key="1">
    <source>
        <dbReference type="Pfam" id="PF13456"/>
    </source>
</evidence>
<dbReference type="EMBL" id="NMUH01003473">
    <property type="protein sequence ID" value="MQM05776.1"/>
    <property type="molecule type" value="Genomic_DNA"/>
</dbReference>
<dbReference type="PANTHER" id="PTHR47723:SF19">
    <property type="entry name" value="POLYNUCLEOTIDYL TRANSFERASE, RIBONUCLEASE H-LIKE SUPERFAMILY PROTEIN"/>
    <property type="match status" value="1"/>
</dbReference>
<dbReference type="GO" id="GO:0003676">
    <property type="term" value="F:nucleic acid binding"/>
    <property type="evidence" value="ECO:0007669"/>
    <property type="project" value="InterPro"/>
</dbReference>